<evidence type="ECO:0000313" key="1">
    <source>
        <dbReference type="EMBL" id="GBP77690.1"/>
    </source>
</evidence>
<dbReference type="OrthoDB" id="425681at2759"/>
<reference evidence="1 2" key="1">
    <citation type="journal article" date="2019" name="Commun. Biol.">
        <title>The bagworm genome reveals a unique fibroin gene that provides high tensile strength.</title>
        <authorList>
            <person name="Kono N."/>
            <person name="Nakamura H."/>
            <person name="Ohtoshi R."/>
            <person name="Tomita M."/>
            <person name="Numata K."/>
            <person name="Arakawa K."/>
        </authorList>
    </citation>
    <scope>NUCLEOTIDE SEQUENCE [LARGE SCALE GENOMIC DNA]</scope>
</reference>
<dbReference type="EMBL" id="BGZK01001342">
    <property type="protein sequence ID" value="GBP77690.1"/>
    <property type="molecule type" value="Genomic_DNA"/>
</dbReference>
<protein>
    <submittedName>
        <fullName evidence="1">Uncharacterized protein</fullName>
    </submittedName>
</protein>
<dbReference type="Proteomes" id="UP000299102">
    <property type="component" value="Unassembled WGS sequence"/>
</dbReference>
<organism evidence="1 2">
    <name type="scientific">Eumeta variegata</name>
    <name type="common">Bagworm moth</name>
    <name type="synonym">Eumeta japonica</name>
    <dbReference type="NCBI Taxonomy" id="151549"/>
    <lineage>
        <taxon>Eukaryota</taxon>
        <taxon>Metazoa</taxon>
        <taxon>Ecdysozoa</taxon>
        <taxon>Arthropoda</taxon>
        <taxon>Hexapoda</taxon>
        <taxon>Insecta</taxon>
        <taxon>Pterygota</taxon>
        <taxon>Neoptera</taxon>
        <taxon>Endopterygota</taxon>
        <taxon>Lepidoptera</taxon>
        <taxon>Glossata</taxon>
        <taxon>Ditrysia</taxon>
        <taxon>Tineoidea</taxon>
        <taxon>Psychidae</taxon>
        <taxon>Oiketicinae</taxon>
        <taxon>Eumeta</taxon>
    </lineage>
</organism>
<sequence length="160" mass="18043">MRSLRDMCGVSRKDRCRKSGIRERCGLKGGVVTRVERHVAVNHTVADWLQQRTMDWFGRYGIPSLESGYALVTPLGLRMFMGTGDLYSLMALPLVFPSNALVLIRASFVESYHEVNTKRRCLNAKTRSRHESPDCGAKRGDYACAVTPIQPMRPRGELLN</sequence>
<name>A0A4C1YRA6_EUMVA</name>
<keyword evidence="2" id="KW-1185">Reference proteome</keyword>
<accession>A0A4C1YRA6</accession>
<gene>
    <name evidence="1" type="ORF">EVAR_60402_1</name>
</gene>
<evidence type="ECO:0000313" key="2">
    <source>
        <dbReference type="Proteomes" id="UP000299102"/>
    </source>
</evidence>
<proteinExistence type="predicted"/>
<comment type="caution">
    <text evidence="1">The sequence shown here is derived from an EMBL/GenBank/DDBJ whole genome shotgun (WGS) entry which is preliminary data.</text>
</comment>
<dbReference type="AlphaFoldDB" id="A0A4C1YRA6"/>